<dbReference type="InterPro" id="IPR024524">
    <property type="entry name" value="DUF3800"/>
</dbReference>
<name>A0ABV0MAS7_9HYPH</name>
<reference evidence="1 2" key="1">
    <citation type="submission" date="2024-05" db="EMBL/GenBank/DDBJ databases">
        <title>Neorhizobium sp. Rsf11, a plant growth promoting and heavy metal resistant PAH-degrader.</title>
        <authorList>
            <person name="Golubev S.N."/>
            <person name="Muratova A.Y."/>
            <person name="Markelova M.I."/>
        </authorList>
    </citation>
    <scope>NUCLEOTIDE SEQUENCE [LARGE SCALE GENOMIC DNA]</scope>
    <source>
        <strain evidence="1 2">Rsf11</strain>
    </source>
</reference>
<dbReference type="EMBL" id="JBEAAL010000024">
    <property type="protein sequence ID" value="MEQ1408155.1"/>
    <property type="molecule type" value="Genomic_DNA"/>
</dbReference>
<dbReference type="RefSeq" id="WP_348864319.1">
    <property type="nucleotide sequence ID" value="NZ_JBEAAL010000024.1"/>
</dbReference>
<evidence type="ECO:0000313" key="2">
    <source>
        <dbReference type="Proteomes" id="UP001496627"/>
    </source>
</evidence>
<evidence type="ECO:0000313" key="1">
    <source>
        <dbReference type="EMBL" id="MEQ1408155.1"/>
    </source>
</evidence>
<gene>
    <name evidence="1" type="ORF">ABK249_24810</name>
</gene>
<proteinExistence type="predicted"/>
<comment type="caution">
    <text evidence="1">The sequence shown here is derived from an EMBL/GenBank/DDBJ whole genome shotgun (WGS) entry which is preliminary data.</text>
</comment>
<organism evidence="1 2">
    <name type="scientific">Neorhizobium phenanthreniclasticum</name>
    <dbReference type="NCBI Taxonomy" id="3157917"/>
    <lineage>
        <taxon>Bacteria</taxon>
        <taxon>Pseudomonadati</taxon>
        <taxon>Pseudomonadota</taxon>
        <taxon>Alphaproteobacteria</taxon>
        <taxon>Hyphomicrobiales</taxon>
        <taxon>Rhizobiaceae</taxon>
        <taxon>Rhizobium/Agrobacterium group</taxon>
        <taxon>Neorhizobium</taxon>
    </lineage>
</organism>
<dbReference type="Proteomes" id="UP001496627">
    <property type="component" value="Unassembled WGS sequence"/>
</dbReference>
<accession>A0ABV0MAS7</accession>
<sequence>MQNGEYIFYADESGDHSLVSVDAAYPLFVLTICGFRISEYTQGTVPNFQKFKFRYFGHDMTVLHEHEIRKQAGEFACLTDIVLRDRFQKDLTEIVGAARFDIFSCIIDKRVFRSDFFPDNPYQVALSICLQMIFKYLQKARKLGPSYHFVFEKRGEKEDRDLELEFRRIVDGQNPLRVPFDGFKLRFADKKSNSTGMQLADLTARPLGVAYLRPEQPNRAAEVIQSKLCKIKVAVNAQRGIHIPGRKKAKGPG</sequence>
<keyword evidence="2" id="KW-1185">Reference proteome</keyword>
<protein>
    <submittedName>
        <fullName evidence="1">DUF3800 domain-containing protein</fullName>
    </submittedName>
</protein>
<dbReference type="Pfam" id="PF12686">
    <property type="entry name" value="DUF3800"/>
    <property type="match status" value="1"/>
</dbReference>